<feature type="chain" id="PRO_5037528929" evidence="1">
    <location>
        <begin position="21"/>
        <end position="390"/>
    </location>
</feature>
<dbReference type="InterPro" id="IPR004193">
    <property type="entry name" value="Glyco_hydro_13_N"/>
</dbReference>
<name>A0A940DRP7_9BACT</name>
<dbReference type="InterPro" id="IPR050583">
    <property type="entry name" value="Mycobacterial_A85_antigen"/>
</dbReference>
<sequence length="390" mass="43535">MKKIFLILLAAVLLPLVLSAQQAIFTKEGVCSPQINEDNSVTFRIYAPKAVKVEVTGDCFANEQGGWGKAGLTEGEGGVWTLTTGPLDSELYSYAFIVDGQQMLDPSNVFLMRDVRSLMNIFIVPGEKGDLYNVCKTSHGTVSKVWYDSPSLGMQRRMTVYTPAGYEDSGNKRYPVLYLLHGMGGDEEAWVTLGRAAQVLDNLIAQGKAEPMIVVMPNGNAGLPSAPGEGPEGLYQPMTRPMKTMEGSYEAAFMDIVDYVDSHYRTIRKKSGRAIAGLSMGGFHSFHISKQYENMFDYVGLFSAAVRNPENGVGGIYEDFDSKIARQFANGLRLYYIAIGNTDFLYEENTKLRSYLDEHDYPYVYVETDGGHIWRNWRIYLTDFASRIFK</sequence>
<dbReference type="Pfam" id="PF00756">
    <property type="entry name" value="Esterase"/>
    <property type="match status" value="1"/>
</dbReference>
<evidence type="ECO:0000256" key="1">
    <source>
        <dbReference type="SAM" id="SignalP"/>
    </source>
</evidence>
<proteinExistence type="predicted"/>
<accession>A0A940DRP7</accession>
<dbReference type="Gene3D" id="2.60.40.10">
    <property type="entry name" value="Immunoglobulins"/>
    <property type="match status" value="1"/>
</dbReference>
<evidence type="ECO:0000259" key="2">
    <source>
        <dbReference type="Pfam" id="PF02922"/>
    </source>
</evidence>
<feature type="signal peptide" evidence="1">
    <location>
        <begin position="1"/>
        <end position="20"/>
    </location>
</feature>
<reference evidence="3" key="1">
    <citation type="submission" date="2020-10" db="EMBL/GenBank/DDBJ databases">
        <authorList>
            <person name="Gilroy R."/>
        </authorList>
    </citation>
    <scope>NUCLEOTIDE SEQUENCE</scope>
    <source>
        <strain evidence="3">G3-8215</strain>
    </source>
</reference>
<dbReference type="InterPro" id="IPR014756">
    <property type="entry name" value="Ig_E-set"/>
</dbReference>
<dbReference type="GO" id="GO:0004553">
    <property type="term" value="F:hydrolase activity, hydrolyzing O-glycosyl compounds"/>
    <property type="evidence" value="ECO:0007669"/>
    <property type="project" value="InterPro"/>
</dbReference>
<evidence type="ECO:0000313" key="4">
    <source>
        <dbReference type="Proteomes" id="UP000725002"/>
    </source>
</evidence>
<dbReference type="InterPro" id="IPR013783">
    <property type="entry name" value="Ig-like_fold"/>
</dbReference>
<dbReference type="SUPFAM" id="SSF81296">
    <property type="entry name" value="E set domains"/>
    <property type="match status" value="1"/>
</dbReference>
<evidence type="ECO:0000313" key="3">
    <source>
        <dbReference type="EMBL" id="MBO8483673.1"/>
    </source>
</evidence>
<dbReference type="AlphaFoldDB" id="A0A940DRP7"/>
<dbReference type="SUPFAM" id="SSF53474">
    <property type="entry name" value="alpha/beta-Hydrolases"/>
    <property type="match status" value="1"/>
</dbReference>
<dbReference type="GO" id="GO:0005975">
    <property type="term" value="P:carbohydrate metabolic process"/>
    <property type="evidence" value="ECO:0007669"/>
    <property type="project" value="InterPro"/>
</dbReference>
<dbReference type="GO" id="GO:0016747">
    <property type="term" value="F:acyltransferase activity, transferring groups other than amino-acyl groups"/>
    <property type="evidence" value="ECO:0007669"/>
    <property type="project" value="TreeGrafter"/>
</dbReference>
<organism evidence="3 4">
    <name type="scientific">Candidatus Cryptobacteroides avicola</name>
    <dbReference type="NCBI Taxonomy" id="2840757"/>
    <lineage>
        <taxon>Bacteria</taxon>
        <taxon>Pseudomonadati</taxon>
        <taxon>Bacteroidota</taxon>
        <taxon>Bacteroidia</taxon>
        <taxon>Bacteroidales</taxon>
        <taxon>Candidatus Cryptobacteroides</taxon>
    </lineage>
</organism>
<dbReference type="CDD" id="cd11294">
    <property type="entry name" value="E_set_Esterase_like_N"/>
    <property type="match status" value="1"/>
</dbReference>
<keyword evidence="1" id="KW-0732">Signal</keyword>
<dbReference type="PANTHER" id="PTHR48098">
    <property type="entry name" value="ENTEROCHELIN ESTERASE-RELATED"/>
    <property type="match status" value="1"/>
</dbReference>
<gene>
    <name evidence="3" type="ORF">IAB75_06115</name>
</gene>
<reference evidence="3" key="2">
    <citation type="journal article" date="2021" name="PeerJ">
        <title>Extensive microbial diversity within the chicken gut microbiome revealed by metagenomics and culture.</title>
        <authorList>
            <person name="Gilroy R."/>
            <person name="Ravi A."/>
            <person name="Getino M."/>
            <person name="Pursley I."/>
            <person name="Horton D.L."/>
            <person name="Alikhan N.F."/>
            <person name="Baker D."/>
            <person name="Gharbi K."/>
            <person name="Hall N."/>
            <person name="Watson M."/>
            <person name="Adriaenssens E.M."/>
            <person name="Foster-Nyarko E."/>
            <person name="Jarju S."/>
            <person name="Secka A."/>
            <person name="Antonio M."/>
            <person name="Oren A."/>
            <person name="Chaudhuri R.R."/>
            <person name="La Ragione R."/>
            <person name="Hildebrand F."/>
            <person name="Pallen M.J."/>
        </authorList>
    </citation>
    <scope>NUCLEOTIDE SEQUENCE</scope>
    <source>
        <strain evidence="3">G3-8215</strain>
    </source>
</reference>
<protein>
    <submittedName>
        <fullName evidence="3">Esterase</fullName>
    </submittedName>
</protein>
<dbReference type="InterPro" id="IPR029058">
    <property type="entry name" value="AB_hydrolase_fold"/>
</dbReference>
<dbReference type="Proteomes" id="UP000725002">
    <property type="component" value="Unassembled WGS sequence"/>
</dbReference>
<dbReference type="PANTHER" id="PTHR48098:SF1">
    <property type="entry name" value="DIACYLGLYCEROL ACYLTRANSFERASE_MYCOLYLTRANSFERASE AG85A"/>
    <property type="match status" value="1"/>
</dbReference>
<dbReference type="Gene3D" id="3.40.50.1820">
    <property type="entry name" value="alpha/beta hydrolase"/>
    <property type="match status" value="1"/>
</dbReference>
<comment type="caution">
    <text evidence="3">The sequence shown here is derived from an EMBL/GenBank/DDBJ whole genome shotgun (WGS) entry which is preliminary data.</text>
</comment>
<dbReference type="EMBL" id="JADILV010000041">
    <property type="protein sequence ID" value="MBO8483673.1"/>
    <property type="molecule type" value="Genomic_DNA"/>
</dbReference>
<dbReference type="InterPro" id="IPR000801">
    <property type="entry name" value="Esterase-like"/>
</dbReference>
<dbReference type="Pfam" id="PF02922">
    <property type="entry name" value="CBM_48"/>
    <property type="match status" value="1"/>
</dbReference>
<feature type="domain" description="Glycoside hydrolase family 13 N-terminal" evidence="2">
    <location>
        <begin position="37"/>
        <end position="100"/>
    </location>
</feature>